<protein>
    <submittedName>
        <fullName evidence="3">Uncharacterized protein</fullName>
    </submittedName>
</protein>
<evidence type="ECO:0000313" key="4">
    <source>
        <dbReference type="Proteomes" id="UP001150538"/>
    </source>
</evidence>
<keyword evidence="2" id="KW-0472">Membrane</keyword>
<accession>A0A9W8DTR9</accession>
<dbReference type="OrthoDB" id="5728848at2759"/>
<feature type="compositionally biased region" description="Polar residues" evidence="1">
    <location>
        <begin position="587"/>
        <end position="597"/>
    </location>
</feature>
<feature type="compositionally biased region" description="Basic and acidic residues" evidence="1">
    <location>
        <begin position="641"/>
        <end position="660"/>
    </location>
</feature>
<dbReference type="AlphaFoldDB" id="A0A9W8DTR9"/>
<feature type="compositionally biased region" description="Polar residues" evidence="1">
    <location>
        <begin position="563"/>
        <end position="573"/>
    </location>
</feature>
<feature type="transmembrane region" description="Helical" evidence="2">
    <location>
        <begin position="85"/>
        <end position="105"/>
    </location>
</feature>
<dbReference type="EMBL" id="JANBPU010000048">
    <property type="protein sequence ID" value="KAJ1918345.1"/>
    <property type="molecule type" value="Genomic_DNA"/>
</dbReference>
<gene>
    <name evidence="3" type="ORF">H4219_002670</name>
</gene>
<feature type="transmembrane region" description="Helical" evidence="2">
    <location>
        <begin position="12"/>
        <end position="31"/>
    </location>
</feature>
<keyword evidence="2" id="KW-1133">Transmembrane helix</keyword>
<reference evidence="3" key="1">
    <citation type="submission" date="2022-07" db="EMBL/GenBank/DDBJ databases">
        <title>Phylogenomic reconstructions and comparative analyses of Kickxellomycotina fungi.</title>
        <authorList>
            <person name="Reynolds N.K."/>
            <person name="Stajich J.E."/>
            <person name="Barry K."/>
            <person name="Grigoriev I.V."/>
            <person name="Crous P."/>
            <person name="Smith M.E."/>
        </authorList>
    </citation>
    <scope>NUCLEOTIDE SEQUENCE</scope>
    <source>
        <strain evidence="3">NBRC 100468</strain>
    </source>
</reference>
<sequence>MGWVVVHEQMYLLTSYITVSFMMSVASATKVLSWMEVWHIEHFRYHTKEDIYAYSKAIHAYVDSILSTLLAVFDKRIRKRSMRWFLIYLLCVVVSILNALASPAIPQLLQNNFTYLKKTDVYSLITSNVLTEKLENMTAKGNVDNVVFLTRQVNDGKYLWERAHQDVYTPENRTYTYISNWGHASPENSTDGSYPKSSPTIGKGRLQLGVDGFYTTISCHVIDCNNCSPELDSDNKDYLTPNKMGVTNLTLYNDNNGIQYRVFWGNGPKDSSGIGVAEVNKTGMIREASFDSKPDPNEDYNYYVLSPGRIKVNCDYQVLNNNGLEGSSPLIVNNTEFFKHTPFADVIFTQTSSTLDPTTVNSLLNEENILRNLTHNIHNSFRLMNDKLFRTQKIHTEIDGGFVQWEVKSNMKGYDLSIIIYATFLLVITFMIFFKEFLYMFKKRYVPLVTYAQDIDTRLSILALSDLPASKEHKKLFEYISNSNKDSTIEMGQEAEKQNAGNAQRVEDVLFFWEDGVFVPYYNEAEYQRLMKIRRIKPPKNSNKSFQPNSSNATLVADAHNIGQNYRPSTSSAHVGAADNQDIGEGSRNTPSFTPSDIQEFYNATHAQNSGGNSGSGNGHKRNPSLPQTPPTLQGAGGSSTRRDSDDNRSTRSQSFDESRQNNVPPRK</sequence>
<evidence type="ECO:0000256" key="1">
    <source>
        <dbReference type="SAM" id="MobiDB-lite"/>
    </source>
</evidence>
<feature type="region of interest" description="Disordered" evidence="1">
    <location>
        <begin position="563"/>
        <end position="668"/>
    </location>
</feature>
<proteinExistence type="predicted"/>
<feature type="transmembrane region" description="Helical" evidence="2">
    <location>
        <begin position="416"/>
        <end position="434"/>
    </location>
</feature>
<comment type="caution">
    <text evidence="3">The sequence shown here is derived from an EMBL/GenBank/DDBJ whole genome shotgun (WGS) entry which is preliminary data.</text>
</comment>
<keyword evidence="4" id="KW-1185">Reference proteome</keyword>
<keyword evidence="2" id="KW-0812">Transmembrane</keyword>
<dbReference type="Proteomes" id="UP001150538">
    <property type="component" value="Unassembled WGS sequence"/>
</dbReference>
<evidence type="ECO:0000256" key="2">
    <source>
        <dbReference type="SAM" id="Phobius"/>
    </source>
</evidence>
<organism evidence="3 4">
    <name type="scientific">Mycoemilia scoparia</name>
    <dbReference type="NCBI Taxonomy" id="417184"/>
    <lineage>
        <taxon>Eukaryota</taxon>
        <taxon>Fungi</taxon>
        <taxon>Fungi incertae sedis</taxon>
        <taxon>Zoopagomycota</taxon>
        <taxon>Kickxellomycotina</taxon>
        <taxon>Kickxellomycetes</taxon>
        <taxon>Kickxellales</taxon>
        <taxon>Kickxellaceae</taxon>
        <taxon>Mycoemilia</taxon>
    </lineage>
</organism>
<name>A0A9W8DTR9_9FUNG</name>
<evidence type="ECO:0000313" key="3">
    <source>
        <dbReference type="EMBL" id="KAJ1918345.1"/>
    </source>
</evidence>